<dbReference type="RefSeq" id="WP_151966882.1">
    <property type="nucleotide sequence ID" value="NZ_AP019860.1"/>
</dbReference>
<proteinExistence type="predicted"/>
<name>A0A5S9IJF0_UABAM</name>
<dbReference type="KEGG" id="uam:UABAM_00990"/>
<evidence type="ECO:0000313" key="1">
    <source>
        <dbReference type="EMBL" id="BBM82647.1"/>
    </source>
</evidence>
<gene>
    <name evidence="1" type="ORF">UABAM_00990</name>
</gene>
<organism evidence="1 2">
    <name type="scientific">Uabimicrobium amorphum</name>
    <dbReference type="NCBI Taxonomy" id="2596890"/>
    <lineage>
        <taxon>Bacteria</taxon>
        <taxon>Pseudomonadati</taxon>
        <taxon>Planctomycetota</taxon>
        <taxon>Candidatus Uabimicrobiia</taxon>
        <taxon>Candidatus Uabimicrobiales</taxon>
        <taxon>Candidatus Uabimicrobiaceae</taxon>
        <taxon>Candidatus Uabimicrobium</taxon>
    </lineage>
</organism>
<dbReference type="AlphaFoldDB" id="A0A5S9IJF0"/>
<accession>A0A5S9IJF0</accession>
<keyword evidence="2" id="KW-1185">Reference proteome</keyword>
<dbReference type="OrthoDB" id="570998at2"/>
<reference evidence="1 2" key="1">
    <citation type="submission" date="2019-08" db="EMBL/GenBank/DDBJ databases">
        <title>Complete genome sequence of Candidatus Uab amorphum.</title>
        <authorList>
            <person name="Shiratori T."/>
            <person name="Suzuki S."/>
            <person name="Kakizawa Y."/>
            <person name="Ishida K."/>
        </authorList>
    </citation>
    <scope>NUCLEOTIDE SEQUENCE [LARGE SCALE GENOMIC DNA]</scope>
    <source>
        <strain evidence="1 2">SRT547</strain>
    </source>
</reference>
<protein>
    <submittedName>
        <fullName evidence="1">Uncharacterized protein</fullName>
    </submittedName>
</protein>
<dbReference type="EMBL" id="AP019860">
    <property type="protein sequence ID" value="BBM82647.1"/>
    <property type="molecule type" value="Genomic_DNA"/>
</dbReference>
<sequence>MNEKVLLESQSLRQELCQDENTNVLERVGELITLNENGYATTQQVATFYEVPVKTLQTNVLRHREEFNQDGYHIIDSKTFKKLYGQKVHTRMRKIGIFPRRAILRAGMILAKSKIAQQIREYLLTAEKNSTPVLFNVAGQLSDQAYVVANNALQLSEQSKVLERHSTELARSAQLSNDNAQQLILQANLLKAVVKEVYNNKDRIAQNSERIAFLEQQYFKFQTDANTEDTIDTQQINILRDKVRRQKQKPITVWRKFNRHFAISSYKLLPRSQFSNALLWFEKLEASK</sequence>
<dbReference type="Proteomes" id="UP000326354">
    <property type="component" value="Chromosome"/>
</dbReference>
<evidence type="ECO:0000313" key="2">
    <source>
        <dbReference type="Proteomes" id="UP000326354"/>
    </source>
</evidence>